<reference evidence="2" key="1">
    <citation type="submission" date="2016-10" db="EMBL/GenBank/DDBJ databases">
        <authorList>
            <person name="Beylefeld A."/>
            <person name="Abolnik C."/>
        </authorList>
    </citation>
    <scope>NUCLEOTIDE SEQUENCE [LARGE SCALE GENOMIC DNA]</scope>
    <source>
        <strain evidence="2">B359_6</strain>
    </source>
</reference>
<proteinExistence type="predicted"/>
<dbReference type="STRING" id="48003.BLA55_03580"/>
<gene>
    <name evidence="1" type="ORF">BLA55_03580</name>
</gene>
<keyword evidence="2" id="KW-1185">Reference proteome</keyword>
<evidence type="ECO:0000313" key="2">
    <source>
        <dbReference type="Proteomes" id="UP000184322"/>
    </source>
</evidence>
<sequence>MSKYEFYIDFEAISNPYLNRVIPNLSEFPFFYTIGAYDQNNHFKTKTSMLNFSDATRANHLEKLRQLLIHDIRSLTKKEFEINNENVKFIGWNPHLENSITTKLFNIPTYALYKESQISLELITKGGNFSDDYFEYFKSLDLKDEMYTSVVHSGKTGVMASYSGFILYCYFKKKYYKKDELKKVVNVSKITSDLAYYNRDDVLKLHYIKQNWTTLEPKIKKLNKIRQKIIKIQNEIIKLSDTKRRIIESEVNLQLNLNDYFNKMNPNELDIKSGINLLEKIIKLYQKWGYDYKYYSSAVANLTKKWTSIKVLKSFVDKKSEQQKIIDIVNGIDKQISKCRQSLKDLKANLLKIF</sequence>
<dbReference type="Proteomes" id="UP000184322">
    <property type="component" value="Chromosome"/>
</dbReference>
<dbReference type="KEGG" id="mpul:BLA55_03580"/>
<evidence type="ECO:0000313" key="1">
    <source>
        <dbReference type="EMBL" id="APJ38714.1"/>
    </source>
</evidence>
<dbReference type="OrthoDB" id="396255at2"/>
<accession>A0A1L4FSZ5</accession>
<protein>
    <recommendedName>
        <fullName evidence="3">DUF2779 domain-containing protein</fullName>
    </recommendedName>
</protein>
<evidence type="ECO:0008006" key="3">
    <source>
        <dbReference type="Google" id="ProtNLM"/>
    </source>
</evidence>
<dbReference type="AlphaFoldDB" id="A0A1L4FSZ5"/>
<dbReference type="EMBL" id="CP017813">
    <property type="protein sequence ID" value="APJ38714.1"/>
    <property type="molecule type" value="Genomic_DNA"/>
</dbReference>
<organism evidence="1 2">
    <name type="scientific">Mycoplasmopsis pullorum</name>
    <dbReference type="NCBI Taxonomy" id="48003"/>
    <lineage>
        <taxon>Bacteria</taxon>
        <taxon>Bacillati</taxon>
        <taxon>Mycoplasmatota</taxon>
        <taxon>Mycoplasmoidales</taxon>
        <taxon>Metamycoplasmataceae</taxon>
        <taxon>Mycoplasmopsis</taxon>
    </lineage>
</organism>
<dbReference type="RefSeq" id="WP_073372717.1">
    <property type="nucleotide sequence ID" value="NZ_CP017813.1"/>
</dbReference>
<name>A0A1L4FSZ5_9BACT</name>